<keyword evidence="2" id="KW-0472">Membrane</keyword>
<evidence type="ECO:0000256" key="2">
    <source>
        <dbReference type="SAM" id="Phobius"/>
    </source>
</evidence>
<gene>
    <name evidence="3" type="ORF">POCTA_138.1.T0070228</name>
</gene>
<sequence length="389" mass="46221">MYTIQPNNSRTSIFAQTTVNNPPLQGQNATNQYAQTYSGIFQQQSQSNIQQQQQQNLQPIIQQQQFQQQQYSYNQQQQQLQQQQQQQQIFPNNNQQQQQIDQNPSNIAQYGQQFQPIYQEPDNFTNPNAIPQKIDLQFYGIYEKVYYIKAYLLLRFKNWQILYHYNHTKKNTAESHAKIIVKNFQEFNQLEYDVTYVVSTDEGFWILKITDLDRIYMVLYDNNFRRDLAFLVFEEYYKCLTEQEQLVKIQDNIELYKQINEKLELLTQQYEQKIIENKETGLNFEYSKVDFSQAYFSIGLSEQCQMNNVEKVILQTQNNRIHPAFQGTNLFTDLKSNLQPIISICICVLLILIVILLLYNYVIKDILTSQQNNSGKVSQNHLLNHLIKK</sequence>
<evidence type="ECO:0000313" key="3">
    <source>
        <dbReference type="EMBL" id="CAD8136128.1"/>
    </source>
</evidence>
<organism evidence="3 4">
    <name type="scientific">Paramecium octaurelia</name>
    <dbReference type="NCBI Taxonomy" id="43137"/>
    <lineage>
        <taxon>Eukaryota</taxon>
        <taxon>Sar</taxon>
        <taxon>Alveolata</taxon>
        <taxon>Ciliophora</taxon>
        <taxon>Intramacronucleata</taxon>
        <taxon>Oligohymenophorea</taxon>
        <taxon>Peniculida</taxon>
        <taxon>Parameciidae</taxon>
        <taxon>Paramecium</taxon>
    </lineage>
</organism>
<evidence type="ECO:0000313" key="4">
    <source>
        <dbReference type="Proteomes" id="UP000683925"/>
    </source>
</evidence>
<keyword evidence="4" id="KW-1185">Reference proteome</keyword>
<evidence type="ECO:0008006" key="5">
    <source>
        <dbReference type="Google" id="ProtNLM"/>
    </source>
</evidence>
<proteinExistence type="predicted"/>
<keyword evidence="2" id="KW-1133">Transmembrane helix</keyword>
<reference evidence="3" key="1">
    <citation type="submission" date="2021-01" db="EMBL/GenBank/DDBJ databases">
        <authorList>
            <consortium name="Genoscope - CEA"/>
            <person name="William W."/>
        </authorList>
    </citation>
    <scope>NUCLEOTIDE SEQUENCE</scope>
</reference>
<evidence type="ECO:0000256" key="1">
    <source>
        <dbReference type="SAM" id="Coils"/>
    </source>
</evidence>
<dbReference type="AlphaFoldDB" id="A0A8S1S7S8"/>
<dbReference type="OMA" id="TDEGFWI"/>
<feature type="coiled-coil region" evidence="1">
    <location>
        <begin position="246"/>
        <end position="276"/>
    </location>
</feature>
<name>A0A8S1S7S8_PAROT</name>
<accession>A0A8S1S7S8</accession>
<dbReference type="Proteomes" id="UP000683925">
    <property type="component" value="Unassembled WGS sequence"/>
</dbReference>
<dbReference type="EMBL" id="CAJJDP010000006">
    <property type="protein sequence ID" value="CAD8136128.1"/>
    <property type="molecule type" value="Genomic_DNA"/>
</dbReference>
<comment type="caution">
    <text evidence="3">The sequence shown here is derived from an EMBL/GenBank/DDBJ whole genome shotgun (WGS) entry which is preliminary data.</text>
</comment>
<keyword evidence="2" id="KW-0812">Transmembrane</keyword>
<feature type="transmembrane region" description="Helical" evidence="2">
    <location>
        <begin position="341"/>
        <end position="362"/>
    </location>
</feature>
<protein>
    <recommendedName>
        <fullName evidence="5">Transmembrane protein</fullName>
    </recommendedName>
</protein>
<dbReference type="OrthoDB" id="306484at2759"/>
<keyword evidence="1" id="KW-0175">Coiled coil</keyword>